<sequence length="63" mass="7359">MEGDYCTVHTALSKFHQASNMTCEFVFSFHHRIFVERKGYMCLVFILGFLLSRKGCIKSHNLK</sequence>
<dbReference type="EMBL" id="GEDG01035718">
    <property type="protein sequence ID" value="JAP09078.1"/>
    <property type="molecule type" value="Transcribed_RNA"/>
</dbReference>
<dbReference type="AlphaFoldDB" id="A0A0V0GPF0"/>
<protein>
    <submittedName>
        <fullName evidence="1">Putative ovule protein</fullName>
    </submittedName>
</protein>
<accession>A0A0V0GPF0</accession>
<name>A0A0V0GPF0_SOLCH</name>
<organism evidence="1">
    <name type="scientific">Solanum chacoense</name>
    <name type="common">Chaco potato</name>
    <dbReference type="NCBI Taxonomy" id="4108"/>
    <lineage>
        <taxon>Eukaryota</taxon>
        <taxon>Viridiplantae</taxon>
        <taxon>Streptophyta</taxon>
        <taxon>Embryophyta</taxon>
        <taxon>Tracheophyta</taxon>
        <taxon>Spermatophyta</taxon>
        <taxon>Magnoliopsida</taxon>
        <taxon>eudicotyledons</taxon>
        <taxon>Gunneridae</taxon>
        <taxon>Pentapetalae</taxon>
        <taxon>asterids</taxon>
        <taxon>lamiids</taxon>
        <taxon>Solanales</taxon>
        <taxon>Solanaceae</taxon>
        <taxon>Solanoideae</taxon>
        <taxon>Solaneae</taxon>
        <taxon>Solanum</taxon>
    </lineage>
</organism>
<evidence type="ECO:0000313" key="1">
    <source>
        <dbReference type="EMBL" id="JAP09078.1"/>
    </source>
</evidence>
<proteinExistence type="predicted"/>
<reference evidence="1" key="1">
    <citation type="submission" date="2015-12" db="EMBL/GenBank/DDBJ databases">
        <title>Gene expression during late stages of embryo sac development: a critical building block for successful pollen-pistil interactions.</title>
        <authorList>
            <person name="Liu Y."/>
            <person name="Joly V."/>
            <person name="Sabar M."/>
            <person name="Matton D.P."/>
        </authorList>
    </citation>
    <scope>NUCLEOTIDE SEQUENCE</scope>
</reference>
<feature type="non-terminal residue" evidence="1">
    <location>
        <position position="63"/>
    </location>
</feature>